<dbReference type="PANTHER" id="PTHR42736:SF1">
    <property type="entry name" value="PROTEIN-GLUTAMINE GAMMA-GLUTAMYLTRANSFERASE"/>
    <property type="match status" value="1"/>
</dbReference>
<dbReference type="KEGG" id="kge:TQ33_0566"/>
<proteinExistence type="predicted"/>
<dbReference type="HOGENOM" id="CLU_012397_0_0_6"/>
<sequence>MNVKALPITRQGVIPLLIMIQAVVLFPLWFHIPFWISAVTIALLLGKYGMYRQGVKAPRWILLIVVLLCVGGVFWQFKTLNGRDAGIGLIVLMYAFKLLEARSYRDASLILFISFFIVVTAFFYSEAIWMGVYLLLSVLCILLGLVALNSPKGMQGIGSLGKISGVTLLQALPIMILLFFFFPRSSAPLWSMPTDTQAGSGIDDTMSPGSIGALHTFDDIAFRVDFEDKVPPRSEMYWRGLVLSEFDGFTWFKEKHSPIRQELELPMTPTYQYRIQMEPNNRNWIFGLENLAEAPKGAYLFSDFTWNRRRQTTQRFIYSAQAYDIDFSQRPLTEFQQSRYLQLPDDSNEDTREWAEEQRSNHQSDEAFIRWILSYIHQGEFYYTLSPPVIEIDSIDGFWFDSQQGYCEHYAGAFVYIMRSAGIPARVVTGYQGAEYNPYGDYYIIRQSDAHAWTEVWLDDEGWRRIDPTAAIHPSRVEEDLRSDASSRDGWMEEFGSDVGFEAPEGLMRNLALRWDAIQSFWSETVMGYSQDMQFNWLRKLGIERHQYRYLGYGLLATILLAGLIFGYLVLRSTQRLEPVTKYYLLLLKKLRDHGIDCDRTMGPRDVLQLTRATSQKVYARAAPALKTYISMRYQHETLSPEAIKQFKQQVSRV</sequence>
<reference evidence="3 4" key="1">
    <citation type="submission" date="2015-02" db="EMBL/GenBank/DDBJ databases">
        <title>Complete genome sequence of Kangiella geojedonensis strain YCS-5T.</title>
        <authorList>
            <person name="Kim K.M."/>
        </authorList>
    </citation>
    <scope>NUCLEOTIDE SEQUENCE [LARGE SCALE GENOMIC DNA]</scope>
    <source>
        <strain evidence="3 4">YCS-5</strain>
    </source>
</reference>
<feature type="transmembrane region" description="Helical" evidence="1">
    <location>
        <begin position="130"/>
        <end position="148"/>
    </location>
</feature>
<feature type="transmembrane region" description="Helical" evidence="1">
    <location>
        <begin position="57"/>
        <end position="77"/>
    </location>
</feature>
<evidence type="ECO:0000256" key="1">
    <source>
        <dbReference type="SAM" id="Phobius"/>
    </source>
</evidence>
<dbReference type="Pfam" id="PF01841">
    <property type="entry name" value="Transglut_core"/>
    <property type="match status" value="1"/>
</dbReference>
<dbReference type="Proteomes" id="UP000034071">
    <property type="component" value="Chromosome"/>
</dbReference>
<feature type="transmembrane region" description="Helical" evidence="1">
    <location>
        <begin position="550"/>
        <end position="571"/>
    </location>
</feature>
<dbReference type="OrthoDB" id="9804872at2"/>
<dbReference type="InterPro" id="IPR021878">
    <property type="entry name" value="TgpA_N"/>
</dbReference>
<dbReference type="STRING" id="914150.TQ33_0566"/>
<keyword evidence="4" id="KW-1185">Reference proteome</keyword>
<dbReference type="InterPro" id="IPR038765">
    <property type="entry name" value="Papain-like_cys_pep_sf"/>
</dbReference>
<dbReference type="RefSeq" id="WP_046560722.1">
    <property type="nucleotide sequence ID" value="NZ_CP010975.1"/>
</dbReference>
<dbReference type="SUPFAM" id="SSF54001">
    <property type="entry name" value="Cysteine proteinases"/>
    <property type="match status" value="1"/>
</dbReference>
<keyword evidence="1" id="KW-1133">Transmembrane helix</keyword>
<organism evidence="3 4">
    <name type="scientific">Kangiella geojedonensis</name>
    <dbReference type="NCBI Taxonomy" id="914150"/>
    <lineage>
        <taxon>Bacteria</taxon>
        <taxon>Pseudomonadati</taxon>
        <taxon>Pseudomonadota</taxon>
        <taxon>Gammaproteobacteria</taxon>
        <taxon>Kangiellales</taxon>
        <taxon>Kangiellaceae</taxon>
        <taxon>Kangiella</taxon>
    </lineage>
</organism>
<dbReference type="Gene3D" id="3.10.620.30">
    <property type="match status" value="1"/>
</dbReference>
<keyword evidence="1" id="KW-0472">Membrane</keyword>
<feature type="domain" description="Transglutaminase-like" evidence="2">
    <location>
        <begin position="399"/>
        <end position="470"/>
    </location>
</feature>
<dbReference type="PANTHER" id="PTHR42736">
    <property type="entry name" value="PROTEIN-GLUTAMINE GAMMA-GLUTAMYLTRANSFERASE"/>
    <property type="match status" value="1"/>
</dbReference>
<keyword evidence="1" id="KW-0812">Transmembrane</keyword>
<dbReference type="InterPro" id="IPR052901">
    <property type="entry name" value="Bact_TGase-like"/>
</dbReference>
<dbReference type="EMBL" id="CP010975">
    <property type="protein sequence ID" value="AKE51547.1"/>
    <property type="molecule type" value="Genomic_DNA"/>
</dbReference>
<dbReference type="SMART" id="SM00460">
    <property type="entry name" value="TGc"/>
    <property type="match status" value="1"/>
</dbReference>
<dbReference type="Pfam" id="PF11992">
    <property type="entry name" value="TgpA_N"/>
    <property type="match status" value="1"/>
</dbReference>
<gene>
    <name evidence="3" type="ORF">TQ33_0566</name>
</gene>
<evidence type="ECO:0000313" key="3">
    <source>
        <dbReference type="EMBL" id="AKE51547.1"/>
    </source>
</evidence>
<name>A0A0F6TPK8_9GAMM</name>
<evidence type="ECO:0000259" key="2">
    <source>
        <dbReference type="SMART" id="SM00460"/>
    </source>
</evidence>
<feature type="transmembrane region" description="Helical" evidence="1">
    <location>
        <begin position="107"/>
        <end position="124"/>
    </location>
</feature>
<feature type="transmembrane region" description="Helical" evidence="1">
    <location>
        <begin position="160"/>
        <end position="182"/>
    </location>
</feature>
<evidence type="ECO:0000313" key="4">
    <source>
        <dbReference type="Proteomes" id="UP000034071"/>
    </source>
</evidence>
<protein>
    <submittedName>
        <fullName evidence="3">Transglutaminase domain protein</fullName>
    </submittedName>
</protein>
<dbReference type="InterPro" id="IPR002931">
    <property type="entry name" value="Transglutaminase-like"/>
</dbReference>
<dbReference type="AlphaFoldDB" id="A0A0F6TPK8"/>
<accession>A0A0F6TPK8</accession>
<feature type="transmembrane region" description="Helical" evidence="1">
    <location>
        <begin position="12"/>
        <end position="45"/>
    </location>
</feature>
<dbReference type="PATRIC" id="fig|914150.5.peg.576"/>